<dbReference type="Proteomes" id="UP000837803">
    <property type="component" value="Unassembled WGS sequence"/>
</dbReference>
<comment type="caution">
    <text evidence="3">The sequence shown here is derived from an EMBL/GenBank/DDBJ whole genome shotgun (WGS) entry which is preliminary data.</text>
</comment>
<evidence type="ECO:0000256" key="1">
    <source>
        <dbReference type="SAM" id="SignalP"/>
    </source>
</evidence>
<feature type="chain" id="PRO_5046458137" description="3-keto-alpha-glucoside-1,2-lyase/3-keto-2-hydroxy-glucal hydratase domain-containing protein" evidence="1">
    <location>
        <begin position="28"/>
        <end position="293"/>
    </location>
</feature>
<feature type="signal peptide" evidence="1">
    <location>
        <begin position="1"/>
        <end position="27"/>
    </location>
</feature>
<proteinExistence type="predicted"/>
<protein>
    <recommendedName>
        <fullName evidence="2">3-keto-alpha-glucoside-1,2-lyase/3-keto-2-hydroxy-glucal hydratase domain-containing protein</fullName>
    </recommendedName>
</protein>
<dbReference type="Pfam" id="PF06439">
    <property type="entry name" value="3keto-disac_hyd"/>
    <property type="match status" value="1"/>
</dbReference>
<evidence type="ECO:0000313" key="4">
    <source>
        <dbReference type="Proteomes" id="UP000837803"/>
    </source>
</evidence>
<dbReference type="EMBL" id="CAKLPZ010000001">
    <property type="protein sequence ID" value="CAH1000336.1"/>
    <property type="molecule type" value="Genomic_DNA"/>
</dbReference>
<reference evidence="3" key="1">
    <citation type="submission" date="2021-12" db="EMBL/GenBank/DDBJ databases">
        <authorList>
            <person name="Rodrigo-Torres L."/>
            <person name="Arahal R. D."/>
            <person name="Lucena T."/>
        </authorList>
    </citation>
    <scope>NUCLEOTIDE SEQUENCE</scope>
    <source>
        <strain evidence="3">CECT 8419</strain>
    </source>
</reference>
<dbReference type="Gene3D" id="2.60.120.560">
    <property type="entry name" value="Exo-inulinase, domain 1"/>
    <property type="match status" value="1"/>
</dbReference>
<gene>
    <name evidence="3" type="ORF">LEM8419_01489</name>
</gene>
<name>A0ABN8F0Z9_9BACT</name>
<keyword evidence="1" id="KW-0732">Signal</keyword>
<dbReference type="InterPro" id="IPR010496">
    <property type="entry name" value="AL/BT2_dom"/>
</dbReference>
<keyword evidence="4" id="KW-1185">Reference proteome</keyword>
<organism evidence="3 4">
    <name type="scientific">Neolewinella maritima</name>
    <dbReference type="NCBI Taxonomy" id="1383882"/>
    <lineage>
        <taxon>Bacteria</taxon>
        <taxon>Pseudomonadati</taxon>
        <taxon>Bacteroidota</taxon>
        <taxon>Saprospiria</taxon>
        <taxon>Saprospirales</taxon>
        <taxon>Lewinellaceae</taxon>
        <taxon>Neolewinella</taxon>
    </lineage>
</organism>
<sequence length="293" mass="32597">MSNALVPILRTLLICLSGLLYNGCQLATAQSATDATPAEDDRASWQSLFNGRDLEGWTPNFAGQPVGVNFRNTFRVEDSVLRVSYADYTSFDDAYGHLYYRNPYAHYKLRFEYRFTGDQVPGGASWNVRNSGVMLHAQSAESNEIGQTFPVSIELQLLGGLSDGKERPTGNVCTPGTAVVLTDTIDYRHCISSTSKTYDGDSWIRAEAIVRGGGQMDFLIEGDTVLQFTRPQIGGGFIYRSREQADWQAAGIHSSRQEWLDRDGELLTRGYIALQAESHGIDFRRIELLDLSQ</sequence>
<feature type="domain" description="3-keto-alpha-glucoside-1,2-lyase/3-keto-2-hydroxy-glucal hydratase" evidence="2">
    <location>
        <begin position="45"/>
        <end position="288"/>
    </location>
</feature>
<accession>A0ABN8F0Z9</accession>
<evidence type="ECO:0000259" key="2">
    <source>
        <dbReference type="Pfam" id="PF06439"/>
    </source>
</evidence>
<evidence type="ECO:0000313" key="3">
    <source>
        <dbReference type="EMBL" id="CAH1000336.1"/>
    </source>
</evidence>
<dbReference type="RefSeq" id="WP_238750388.1">
    <property type="nucleotide sequence ID" value="NZ_CAKLPZ010000001.1"/>
</dbReference>